<name>A0A917MGE2_9SPHI</name>
<organism evidence="1 2">
    <name type="scientific">Parapedobacter pyrenivorans</name>
    <dbReference type="NCBI Taxonomy" id="1305674"/>
    <lineage>
        <taxon>Bacteria</taxon>
        <taxon>Pseudomonadati</taxon>
        <taxon>Bacteroidota</taxon>
        <taxon>Sphingobacteriia</taxon>
        <taxon>Sphingobacteriales</taxon>
        <taxon>Sphingobacteriaceae</taxon>
        <taxon>Parapedobacter</taxon>
    </lineage>
</organism>
<evidence type="ECO:0000313" key="2">
    <source>
        <dbReference type="Proteomes" id="UP000660862"/>
    </source>
</evidence>
<dbReference type="AlphaFoldDB" id="A0A917MGE2"/>
<proteinExistence type="predicted"/>
<keyword evidence="2" id="KW-1185">Reference proteome</keyword>
<gene>
    <name evidence="1" type="ORF">GCM10007415_39850</name>
</gene>
<dbReference type="EMBL" id="BMER01000005">
    <property type="protein sequence ID" value="GGH00003.1"/>
    <property type="molecule type" value="Genomic_DNA"/>
</dbReference>
<evidence type="ECO:0000313" key="1">
    <source>
        <dbReference type="EMBL" id="GGH00003.1"/>
    </source>
</evidence>
<dbReference type="RefSeq" id="WP_188507858.1">
    <property type="nucleotide sequence ID" value="NZ_BMER01000005.1"/>
</dbReference>
<dbReference type="Proteomes" id="UP000660862">
    <property type="component" value="Unassembled WGS sequence"/>
</dbReference>
<sequence length="259" mass="28166">MISFMAQQESIIKLKGKIGDLTFYETKDGYQARQAKGVDPRRIATEPNYQRTRENNAEFATGAAAAKRLRDTLRPMILLTYDPKMPARLFSRVMRVVKADAVSDRGERRVLPDNLGLLGQFGFNVVASLTNTLFVRPQCTVDRDAGTVTLDIPSLVPALTIAAPQGATHFQFNFGAAVIDFDTEGEGNGSAIVLAESETSVLNSEPFAGTSLTAAVPPASTLPLFVLFGISFYQEVNGKPYPLNNGAYNPIDVFRIDVA</sequence>
<comment type="caution">
    <text evidence="1">The sequence shown here is derived from an EMBL/GenBank/DDBJ whole genome shotgun (WGS) entry which is preliminary data.</text>
</comment>
<reference evidence="1" key="2">
    <citation type="submission" date="2020-09" db="EMBL/GenBank/DDBJ databases">
        <authorList>
            <person name="Sun Q."/>
            <person name="Zhou Y."/>
        </authorList>
    </citation>
    <scope>NUCLEOTIDE SEQUENCE</scope>
    <source>
        <strain evidence="1">CGMCC 1.12195</strain>
    </source>
</reference>
<accession>A0A917MGE2</accession>
<protein>
    <submittedName>
        <fullName evidence="1">Uncharacterized protein</fullName>
    </submittedName>
</protein>
<reference evidence="1" key="1">
    <citation type="journal article" date="2014" name="Int. J. Syst. Evol. Microbiol.">
        <title>Complete genome sequence of Corynebacterium casei LMG S-19264T (=DSM 44701T), isolated from a smear-ripened cheese.</title>
        <authorList>
            <consortium name="US DOE Joint Genome Institute (JGI-PGF)"/>
            <person name="Walter F."/>
            <person name="Albersmeier A."/>
            <person name="Kalinowski J."/>
            <person name="Ruckert C."/>
        </authorList>
    </citation>
    <scope>NUCLEOTIDE SEQUENCE</scope>
    <source>
        <strain evidence="1">CGMCC 1.12195</strain>
    </source>
</reference>